<dbReference type="EMBL" id="CAJNOJ010000015">
    <property type="protein sequence ID" value="CAF0813402.1"/>
    <property type="molecule type" value="Genomic_DNA"/>
</dbReference>
<evidence type="ECO:0000256" key="2">
    <source>
        <dbReference type="ARBA" id="ARBA00022692"/>
    </source>
</evidence>
<feature type="transmembrane region" description="Helical" evidence="5">
    <location>
        <begin position="72"/>
        <end position="91"/>
    </location>
</feature>
<evidence type="ECO:0000313" key="6">
    <source>
        <dbReference type="EMBL" id="CAF0813402.1"/>
    </source>
</evidence>
<sequence>MAAGCSKTFLSLLNSLLIIFGIALIVLSFYIYDKYKSIQVIIGVIVLAFFVTFVGLLGLIGTLRQSKCALTIYIILVGLITLVLLAILILLCTREDWIITNAIKNYEQYVNKPKLLNDDKMVKVTRDFFAKLKCCGFKQRNEPEKIFDDIEDCRDRNQTKLLCEDKMRDDLNRNLVAVIVIHAILTGLGALACIMALHVACSANNMARYPTFQSRYR</sequence>
<dbReference type="OrthoDB" id="10023571at2759"/>
<keyword evidence="2 5" id="KW-0812">Transmembrane</keyword>
<evidence type="ECO:0000256" key="5">
    <source>
        <dbReference type="SAM" id="Phobius"/>
    </source>
</evidence>
<dbReference type="AlphaFoldDB" id="A0A813TIX5"/>
<evidence type="ECO:0000256" key="4">
    <source>
        <dbReference type="ARBA" id="ARBA00023136"/>
    </source>
</evidence>
<feature type="transmembrane region" description="Helical" evidence="5">
    <location>
        <begin position="12"/>
        <end position="32"/>
    </location>
</feature>
<feature type="transmembrane region" description="Helical" evidence="5">
    <location>
        <begin position="38"/>
        <end position="60"/>
    </location>
</feature>
<feature type="transmembrane region" description="Helical" evidence="5">
    <location>
        <begin position="175"/>
        <end position="200"/>
    </location>
</feature>
<keyword evidence="4 5" id="KW-0472">Membrane</keyword>
<comment type="caution">
    <text evidence="6">The sequence shown here is derived from an EMBL/GenBank/DDBJ whole genome shotgun (WGS) entry which is preliminary data.</text>
</comment>
<organism evidence="6 7">
    <name type="scientific">Adineta ricciae</name>
    <name type="common">Rotifer</name>
    <dbReference type="NCBI Taxonomy" id="249248"/>
    <lineage>
        <taxon>Eukaryota</taxon>
        <taxon>Metazoa</taxon>
        <taxon>Spiralia</taxon>
        <taxon>Gnathifera</taxon>
        <taxon>Rotifera</taxon>
        <taxon>Eurotatoria</taxon>
        <taxon>Bdelloidea</taxon>
        <taxon>Adinetida</taxon>
        <taxon>Adinetidae</taxon>
        <taxon>Adineta</taxon>
    </lineage>
</organism>
<proteinExistence type="predicted"/>
<name>A0A813TIX5_ADIRI</name>
<evidence type="ECO:0000256" key="3">
    <source>
        <dbReference type="ARBA" id="ARBA00022989"/>
    </source>
</evidence>
<evidence type="ECO:0008006" key="8">
    <source>
        <dbReference type="Google" id="ProtNLM"/>
    </source>
</evidence>
<protein>
    <recommendedName>
        <fullName evidence="8">Tetraspanin</fullName>
    </recommendedName>
</protein>
<dbReference type="InterPro" id="IPR018499">
    <property type="entry name" value="Tetraspanin/Peripherin"/>
</dbReference>
<dbReference type="PANTHER" id="PTHR19282">
    <property type="entry name" value="TETRASPANIN"/>
    <property type="match status" value="1"/>
</dbReference>
<evidence type="ECO:0000313" key="7">
    <source>
        <dbReference type="Proteomes" id="UP000663852"/>
    </source>
</evidence>
<dbReference type="Pfam" id="PF00335">
    <property type="entry name" value="Tetraspanin"/>
    <property type="match status" value="1"/>
</dbReference>
<comment type="subcellular location">
    <subcellularLocation>
        <location evidence="1">Membrane</location>
        <topology evidence="1">Multi-pass membrane protein</topology>
    </subcellularLocation>
</comment>
<accession>A0A813TIX5</accession>
<gene>
    <name evidence="6" type="ORF">EDS130_LOCUS5470</name>
</gene>
<dbReference type="Proteomes" id="UP000663852">
    <property type="component" value="Unassembled WGS sequence"/>
</dbReference>
<reference evidence="6" key="1">
    <citation type="submission" date="2021-02" db="EMBL/GenBank/DDBJ databases">
        <authorList>
            <person name="Nowell W R."/>
        </authorList>
    </citation>
    <scope>NUCLEOTIDE SEQUENCE</scope>
</reference>
<dbReference type="GO" id="GO:0016020">
    <property type="term" value="C:membrane"/>
    <property type="evidence" value="ECO:0007669"/>
    <property type="project" value="UniProtKB-SubCell"/>
</dbReference>
<evidence type="ECO:0000256" key="1">
    <source>
        <dbReference type="ARBA" id="ARBA00004141"/>
    </source>
</evidence>
<keyword evidence="3 5" id="KW-1133">Transmembrane helix</keyword>